<name>A0A4Y2ID74_ARAVE</name>
<feature type="region of interest" description="Disordered" evidence="1">
    <location>
        <begin position="1"/>
        <end position="39"/>
    </location>
</feature>
<evidence type="ECO:0000313" key="2">
    <source>
        <dbReference type="EMBL" id="GBM75588.1"/>
    </source>
</evidence>
<proteinExistence type="predicted"/>
<gene>
    <name evidence="2" type="ORF">AVEN_271498_1</name>
</gene>
<comment type="caution">
    <text evidence="2">The sequence shown here is derived from an EMBL/GenBank/DDBJ whole genome shotgun (WGS) entry which is preliminary data.</text>
</comment>
<sequence>MDGIIGNNFLPSNDIDKRGPFRDEYRNSERRSDEAGSPYPNFHAIFFPLSGKYIVQQANIYGGSLVEPRLEPAVTLLQI</sequence>
<evidence type="ECO:0000313" key="3">
    <source>
        <dbReference type="Proteomes" id="UP000499080"/>
    </source>
</evidence>
<evidence type="ECO:0000256" key="1">
    <source>
        <dbReference type="SAM" id="MobiDB-lite"/>
    </source>
</evidence>
<dbReference type="Proteomes" id="UP000499080">
    <property type="component" value="Unassembled WGS sequence"/>
</dbReference>
<feature type="compositionally biased region" description="Basic and acidic residues" evidence="1">
    <location>
        <begin position="14"/>
        <end position="34"/>
    </location>
</feature>
<dbReference type="AlphaFoldDB" id="A0A4Y2ID74"/>
<dbReference type="EMBL" id="BGPR01002567">
    <property type="protein sequence ID" value="GBM75588.1"/>
    <property type="molecule type" value="Genomic_DNA"/>
</dbReference>
<protein>
    <submittedName>
        <fullName evidence="2">Uncharacterized protein</fullName>
    </submittedName>
</protein>
<accession>A0A4Y2ID74</accession>
<keyword evidence="3" id="KW-1185">Reference proteome</keyword>
<organism evidence="2 3">
    <name type="scientific">Araneus ventricosus</name>
    <name type="common">Orbweaver spider</name>
    <name type="synonym">Epeira ventricosa</name>
    <dbReference type="NCBI Taxonomy" id="182803"/>
    <lineage>
        <taxon>Eukaryota</taxon>
        <taxon>Metazoa</taxon>
        <taxon>Ecdysozoa</taxon>
        <taxon>Arthropoda</taxon>
        <taxon>Chelicerata</taxon>
        <taxon>Arachnida</taxon>
        <taxon>Araneae</taxon>
        <taxon>Araneomorphae</taxon>
        <taxon>Entelegynae</taxon>
        <taxon>Araneoidea</taxon>
        <taxon>Araneidae</taxon>
        <taxon>Araneus</taxon>
    </lineage>
</organism>
<reference evidence="2 3" key="1">
    <citation type="journal article" date="2019" name="Sci. Rep.">
        <title>Orb-weaving spider Araneus ventricosus genome elucidates the spidroin gene catalogue.</title>
        <authorList>
            <person name="Kono N."/>
            <person name="Nakamura H."/>
            <person name="Ohtoshi R."/>
            <person name="Moran D.A.P."/>
            <person name="Shinohara A."/>
            <person name="Yoshida Y."/>
            <person name="Fujiwara M."/>
            <person name="Mori M."/>
            <person name="Tomita M."/>
            <person name="Arakawa K."/>
        </authorList>
    </citation>
    <scope>NUCLEOTIDE SEQUENCE [LARGE SCALE GENOMIC DNA]</scope>
</reference>